<evidence type="ECO:0000313" key="6">
    <source>
        <dbReference type="Proteomes" id="UP000642748"/>
    </source>
</evidence>
<keyword evidence="4" id="KW-0503">Monooxygenase</keyword>
<keyword evidence="6" id="KW-1185">Reference proteome</keyword>
<dbReference type="SUPFAM" id="SSF51679">
    <property type="entry name" value="Bacterial luciferase-like"/>
    <property type="match status" value="1"/>
</dbReference>
<dbReference type="Proteomes" id="UP000642748">
    <property type="component" value="Unassembled WGS sequence"/>
</dbReference>
<keyword evidence="2" id="KW-0288">FMN</keyword>
<comment type="caution">
    <text evidence="5">The sequence shown here is derived from an EMBL/GenBank/DDBJ whole genome shotgun (WGS) entry which is preliminary data.</text>
</comment>
<keyword evidence="3" id="KW-0560">Oxidoreductase</keyword>
<organism evidence="5 6">
    <name type="scientific">Rugosimonospora africana</name>
    <dbReference type="NCBI Taxonomy" id="556532"/>
    <lineage>
        <taxon>Bacteria</taxon>
        <taxon>Bacillati</taxon>
        <taxon>Actinomycetota</taxon>
        <taxon>Actinomycetes</taxon>
        <taxon>Micromonosporales</taxon>
        <taxon>Micromonosporaceae</taxon>
        <taxon>Rugosimonospora</taxon>
    </lineage>
</organism>
<dbReference type="InterPro" id="IPR051260">
    <property type="entry name" value="Diverse_substr_monoxygenases"/>
</dbReference>
<name>A0A8J3R1Y6_9ACTN</name>
<keyword evidence="1" id="KW-0285">Flavoprotein</keyword>
<dbReference type="PANTHER" id="PTHR30011:SF16">
    <property type="entry name" value="C2H2 FINGER DOMAIN TRANSCRIPTION FACTOR (EUROFUNG)-RELATED"/>
    <property type="match status" value="1"/>
</dbReference>
<evidence type="ECO:0000256" key="4">
    <source>
        <dbReference type="ARBA" id="ARBA00023033"/>
    </source>
</evidence>
<dbReference type="PANTHER" id="PTHR30011">
    <property type="entry name" value="ALKANESULFONATE MONOOXYGENASE-RELATED"/>
    <property type="match status" value="1"/>
</dbReference>
<protein>
    <submittedName>
        <fullName evidence="5">Uncharacterized protein</fullName>
    </submittedName>
</protein>
<reference evidence="5" key="1">
    <citation type="submission" date="2021-01" db="EMBL/GenBank/DDBJ databases">
        <title>Whole genome shotgun sequence of Rugosimonospora africana NBRC 104875.</title>
        <authorList>
            <person name="Komaki H."/>
            <person name="Tamura T."/>
        </authorList>
    </citation>
    <scope>NUCLEOTIDE SEQUENCE</scope>
    <source>
        <strain evidence="5">NBRC 104875</strain>
    </source>
</reference>
<evidence type="ECO:0000313" key="5">
    <source>
        <dbReference type="EMBL" id="GIH21619.1"/>
    </source>
</evidence>
<sequence>MRILPGISPFLGSTEAEARELRDQLDEIAVPTDTVDARVWPQLGGVDLSSHPLDEPVPLHLLPDPQEVQGNRSRFSLIVNLARRERLTLRQLLRRLAGARGHLTTAGTSRQVADLIEHWFTLGAADGFNVMPPLLPDHFDAFVDEVVPILRARGLTRSGYPDGTLRDYYGLPRPTSRHTEPAFLG</sequence>
<dbReference type="Gene3D" id="3.20.20.30">
    <property type="entry name" value="Luciferase-like domain"/>
    <property type="match status" value="1"/>
</dbReference>
<proteinExistence type="predicted"/>
<accession>A0A8J3R1Y6</accession>
<gene>
    <name evidence="5" type="ORF">Raf01_97910</name>
</gene>
<evidence type="ECO:0000256" key="2">
    <source>
        <dbReference type="ARBA" id="ARBA00022643"/>
    </source>
</evidence>
<evidence type="ECO:0000256" key="3">
    <source>
        <dbReference type="ARBA" id="ARBA00023002"/>
    </source>
</evidence>
<dbReference type="AlphaFoldDB" id="A0A8J3R1Y6"/>
<dbReference type="GO" id="GO:0004497">
    <property type="term" value="F:monooxygenase activity"/>
    <property type="evidence" value="ECO:0007669"/>
    <property type="project" value="UniProtKB-KW"/>
</dbReference>
<dbReference type="InterPro" id="IPR036661">
    <property type="entry name" value="Luciferase-like_sf"/>
</dbReference>
<evidence type="ECO:0000256" key="1">
    <source>
        <dbReference type="ARBA" id="ARBA00022630"/>
    </source>
</evidence>
<dbReference type="GO" id="GO:0016705">
    <property type="term" value="F:oxidoreductase activity, acting on paired donors, with incorporation or reduction of molecular oxygen"/>
    <property type="evidence" value="ECO:0007669"/>
    <property type="project" value="InterPro"/>
</dbReference>
<dbReference type="EMBL" id="BONZ01000146">
    <property type="protein sequence ID" value="GIH21619.1"/>
    <property type="molecule type" value="Genomic_DNA"/>
</dbReference>